<dbReference type="GO" id="GO:0004312">
    <property type="term" value="F:fatty acid synthase activity"/>
    <property type="evidence" value="ECO:0007669"/>
    <property type="project" value="TreeGrafter"/>
</dbReference>
<dbReference type="PROSITE" id="PS50075">
    <property type="entry name" value="CARRIER"/>
    <property type="match status" value="1"/>
</dbReference>
<dbReference type="PROSITE" id="PS52004">
    <property type="entry name" value="KS3_2"/>
    <property type="match status" value="1"/>
</dbReference>
<dbReference type="CDD" id="cd00833">
    <property type="entry name" value="PKS"/>
    <property type="match status" value="1"/>
</dbReference>
<evidence type="ECO:0000259" key="5">
    <source>
        <dbReference type="PROSITE" id="PS50075"/>
    </source>
</evidence>
<dbReference type="SUPFAM" id="SSF52151">
    <property type="entry name" value="FabD/lysophospholipase-like"/>
    <property type="match status" value="1"/>
</dbReference>
<evidence type="ECO:0000313" key="7">
    <source>
        <dbReference type="EMBL" id="KZZ88781.1"/>
    </source>
</evidence>
<dbReference type="EMBL" id="AZGY01000028">
    <property type="protein sequence ID" value="KZZ88781.1"/>
    <property type="molecule type" value="Genomic_DNA"/>
</dbReference>
<dbReference type="SMART" id="SM00827">
    <property type="entry name" value="PKS_AT"/>
    <property type="match status" value="1"/>
</dbReference>
<reference evidence="7 8" key="1">
    <citation type="journal article" date="2016" name="Genome Biol. Evol.">
        <title>Divergent and convergent evolution of fungal pathogenicity.</title>
        <authorList>
            <person name="Shang Y."/>
            <person name="Xiao G."/>
            <person name="Zheng P."/>
            <person name="Cen K."/>
            <person name="Zhan S."/>
            <person name="Wang C."/>
        </authorList>
    </citation>
    <scope>NUCLEOTIDE SEQUENCE [LARGE SCALE GENOMIC DNA]</scope>
    <source>
        <strain evidence="7 8">RCEF 2490</strain>
    </source>
</reference>
<dbReference type="GO" id="GO:0004315">
    <property type="term" value="F:3-oxoacyl-[acyl-carrier-protein] synthase activity"/>
    <property type="evidence" value="ECO:0007669"/>
    <property type="project" value="InterPro"/>
</dbReference>
<dbReference type="Gene3D" id="1.10.1200.10">
    <property type="entry name" value="ACP-like"/>
    <property type="match status" value="1"/>
</dbReference>
<evidence type="ECO:0000256" key="1">
    <source>
        <dbReference type="ARBA" id="ARBA00022450"/>
    </source>
</evidence>
<dbReference type="GO" id="GO:0006633">
    <property type="term" value="P:fatty acid biosynthetic process"/>
    <property type="evidence" value="ECO:0007669"/>
    <property type="project" value="InterPro"/>
</dbReference>
<dbReference type="PANTHER" id="PTHR43775">
    <property type="entry name" value="FATTY ACID SYNTHASE"/>
    <property type="match status" value="1"/>
</dbReference>
<dbReference type="Gene3D" id="3.40.47.10">
    <property type="match status" value="1"/>
</dbReference>
<dbReference type="Pfam" id="PF00550">
    <property type="entry name" value="PP-binding"/>
    <property type="match status" value="1"/>
</dbReference>
<dbReference type="STRING" id="1081109.A0A167WFG7"/>
<evidence type="ECO:0000256" key="3">
    <source>
        <dbReference type="ARBA" id="ARBA00022679"/>
    </source>
</evidence>
<evidence type="ECO:0000256" key="4">
    <source>
        <dbReference type="SAM" id="MobiDB-lite"/>
    </source>
</evidence>
<feature type="domain" description="Ketosynthase family 3 (KS3)" evidence="6">
    <location>
        <begin position="357"/>
        <end position="785"/>
    </location>
</feature>
<dbReference type="InterPro" id="IPR014030">
    <property type="entry name" value="Ketoacyl_synth_N"/>
</dbReference>
<dbReference type="Gene3D" id="3.40.366.10">
    <property type="entry name" value="Malonyl-Coenzyme A Acyl Carrier Protein, domain 2"/>
    <property type="match status" value="2"/>
</dbReference>
<dbReference type="InterPro" id="IPR020841">
    <property type="entry name" value="PKS_Beta-ketoAc_synthase_dom"/>
</dbReference>
<dbReference type="GO" id="GO:0044550">
    <property type="term" value="P:secondary metabolite biosynthetic process"/>
    <property type="evidence" value="ECO:0007669"/>
    <property type="project" value="TreeGrafter"/>
</dbReference>
<dbReference type="OrthoDB" id="329835at2759"/>
<keyword evidence="8" id="KW-1185">Reference proteome</keyword>
<name>A0A167WFG7_9HYPO</name>
<dbReference type="SUPFAM" id="SSF55048">
    <property type="entry name" value="Probable ACP-binding domain of malonyl-CoA ACP transacylase"/>
    <property type="match status" value="1"/>
</dbReference>
<dbReference type="Pfam" id="PF22621">
    <property type="entry name" value="CurL-like_PKS_C"/>
    <property type="match status" value="1"/>
</dbReference>
<comment type="caution">
    <text evidence="7">The sequence shown here is derived from an EMBL/GenBank/DDBJ whole genome shotgun (WGS) entry which is preliminary data.</text>
</comment>
<dbReference type="Pfam" id="PF00698">
    <property type="entry name" value="Acyl_transf_1"/>
    <property type="match status" value="1"/>
</dbReference>
<evidence type="ECO:0000313" key="8">
    <source>
        <dbReference type="Proteomes" id="UP000078544"/>
    </source>
</evidence>
<feature type="domain" description="Carrier" evidence="5">
    <location>
        <begin position="1624"/>
        <end position="1695"/>
    </location>
</feature>
<dbReference type="InterPro" id="IPR014031">
    <property type="entry name" value="Ketoacyl_synth_C"/>
</dbReference>
<dbReference type="InterPro" id="IPR018201">
    <property type="entry name" value="Ketoacyl_synth_AS"/>
</dbReference>
<dbReference type="InterPro" id="IPR036736">
    <property type="entry name" value="ACP-like_sf"/>
</dbReference>
<feature type="region of interest" description="Disordered" evidence="4">
    <location>
        <begin position="1580"/>
        <end position="1618"/>
    </location>
</feature>
<accession>A0A167WFG7</accession>
<dbReference type="Proteomes" id="UP000078544">
    <property type="component" value="Unassembled WGS sequence"/>
</dbReference>
<dbReference type="InterPro" id="IPR014043">
    <property type="entry name" value="Acyl_transferase_dom"/>
</dbReference>
<dbReference type="Pfam" id="PF00109">
    <property type="entry name" value="ketoacyl-synt"/>
    <property type="match status" value="1"/>
</dbReference>
<dbReference type="PROSITE" id="PS00606">
    <property type="entry name" value="KS3_1"/>
    <property type="match status" value="1"/>
</dbReference>
<dbReference type="SUPFAM" id="SSF53901">
    <property type="entry name" value="Thiolase-like"/>
    <property type="match status" value="1"/>
</dbReference>
<evidence type="ECO:0000256" key="2">
    <source>
        <dbReference type="ARBA" id="ARBA00022553"/>
    </source>
</evidence>
<proteinExistence type="predicted"/>
<keyword evidence="1" id="KW-0596">Phosphopantetheine</keyword>
<sequence length="1695" mass="186146">MVVHKYMFYFGDQSAEPYTSLADLLKEKKESCLLALFLRSCFEALQDEVRTLAPHERKLFQGRDFGQLADHIRISGIQHVAVNSPLTCVIQLGWLLIHREREPEAHHHESCIFLGVCTGSLAAMAAATTRSDSDLLQIAPYFTRISLRLGVEVSRRSSALDASPGSWSVSVSGLALDVIQDEIQRFNKDKNISSLKQVYISARSFSAVTVSGPPSHLLAFLSRESLQHVHQLPLPVFGAFHAAHLPLPDLDFILGEALFLERPAPKGVLCHSDVPTDSTVGSLLRSVVVDFLSRSLDVDRLVEKACLYASGCDICLTSIGPAYMRGLIQQLRPAAVSRWGSGHMPTSQDTILALQSSQAIAVVGMAGRFPGAENLEELWKIFLEGRDVRQMIPKDRFDVATHVDPTGNKKNTSLTPHGCFYDGVGDFDTALFKMSPREAAQTDPMQRLMLITAYEALESSGYYDNGDQATRPMNGTFYGVAGDDYRNANSSQDIDTNYITGGIRAFGPGRVSYYLGWEGPSMSVDTACSASGVAIHQAITSLRLRECDLALAGGTNLLSCSDLFAGLSRANFVSATGSCKTFDETADGYCRADGFASVVLKRFTDAVQDKDNILGVIRSVETHHAGTAISLTHPEADTQIALFRKVLCGAGLTIDDIDHVELHGTGTQAGDLAESTAVAGMLDGPRPRDRPLTISSVKPNIGHSEAASGVSSLIKGLQMLQHQVIPRHIGIKKRLNPKLPPLEPLNIVIPSTNMPYHALNRDGRRRMLVNNFNATGGITAMLLEEHVTESLRAKDPRETYPITLSAATPAALDRSQARLLDYLRSHPQTNVSHLSYTLTARRLHHKHRFSCVAESLDDLTRILAARSSESTARTIKSAEQPFPVFVFTGQTSTLPQAKTLFETNGPFREQLLRLDSLCLSMGLPSFLQVISGDDAEYRSVQKQLALVALEISLAILFQTWGITPSAVIGHSLGEYTALCMSKVISIADALWLVGKRGLLLESKCVTNAYSMIVVALADEDTKLVLRDFPECEVACINAPKQTVVSGADEDIVALAKHLKSKGVRATKVNVPYGFHSKQVDVIRDEYLEILQGIRFQRPAVPFASTLLGKVVTDENVVDAEYLSRQTREAVCFQSALEKLETFVEDGQKPLWVELGPSPACAPMIVSTLQVRPENILAALHPKKPDWATIGEVVSRYYLSNGTVRWDEYHKQHLDALELLQLPSYPFDLKRYWIQYNGDWVIRKDQASQQMGEKASCGADLGSITLQCLETTIVEKGVRKLTFAAGVGRPCMQLDDATKITPSAILAADMALASALHLCRLYGHPPYLMALSHMRLSRLLSDRRTTAKVVATQQPTDTNVIDVSIVTDNTAEITEHAQCRVIVGHGEDWVSEARRSAYLYQSRIDLLQLFESHGQSKRLAGIDAYKFVDNENESHVGIEDVLLNTNSLEAVAHVRAARWEVGYQCNPHWLGALIDVPSVVINASRHIRYECIGWQTLRFLPVEVSRRYAVHTRMQLHEDSGLIKGDVHALDGNGGIMAVIEQLVFRPTAAVKPEYLNISTHPAQGAPNSFLATEVQDHEVSETLNGGSSVDMSDSPRSVHEAPARHVAASPKPELTQNQEKRAGKVHFDTVLHVIAAEIGVETETLTDDTILEDLGIDSIIQISTVTRLQEHVSHALPAGFLMQYNSVAKLRKYFS</sequence>
<dbReference type="SUPFAM" id="SSF47336">
    <property type="entry name" value="ACP-like"/>
    <property type="match status" value="1"/>
</dbReference>
<dbReference type="InterPro" id="IPR016036">
    <property type="entry name" value="Malonyl_transacylase_ACP-bd"/>
</dbReference>
<gene>
    <name evidence="7" type="ORF">AAL_07982</name>
</gene>
<dbReference type="InterPro" id="IPR050091">
    <property type="entry name" value="PKS_NRPS_Biosynth_Enz"/>
</dbReference>
<dbReference type="Gene3D" id="3.30.70.3290">
    <property type="match status" value="1"/>
</dbReference>
<dbReference type="InterPro" id="IPR016039">
    <property type="entry name" value="Thiolase-like"/>
</dbReference>
<dbReference type="PANTHER" id="PTHR43775:SF37">
    <property type="entry name" value="SI:DKEY-61P9.11"/>
    <property type="match status" value="1"/>
</dbReference>
<keyword evidence="3" id="KW-0808">Transferase</keyword>
<dbReference type="Gene3D" id="3.10.129.110">
    <property type="entry name" value="Polyketide synthase dehydratase"/>
    <property type="match status" value="1"/>
</dbReference>
<feature type="compositionally biased region" description="Polar residues" evidence="4">
    <location>
        <begin position="1581"/>
        <end position="1595"/>
    </location>
</feature>
<dbReference type="InterPro" id="IPR032088">
    <property type="entry name" value="SAT"/>
</dbReference>
<dbReference type="InterPro" id="IPR009081">
    <property type="entry name" value="PP-bd_ACP"/>
</dbReference>
<evidence type="ECO:0000259" key="6">
    <source>
        <dbReference type="PROSITE" id="PS52004"/>
    </source>
</evidence>
<dbReference type="InterPro" id="IPR042104">
    <property type="entry name" value="PKS_dehydratase_sf"/>
</dbReference>
<dbReference type="InterPro" id="IPR001227">
    <property type="entry name" value="Ac_transferase_dom_sf"/>
</dbReference>
<dbReference type="Pfam" id="PF02801">
    <property type="entry name" value="Ketoacyl-synt_C"/>
    <property type="match status" value="1"/>
</dbReference>
<dbReference type="InterPro" id="IPR016035">
    <property type="entry name" value="Acyl_Trfase/lysoPLipase"/>
</dbReference>
<keyword evidence="2" id="KW-0597">Phosphoprotein</keyword>
<protein>
    <submittedName>
        <fullName evidence="7">PKS16 protein</fullName>
    </submittedName>
</protein>
<dbReference type="SMART" id="SM00825">
    <property type="entry name" value="PKS_KS"/>
    <property type="match status" value="1"/>
</dbReference>
<organism evidence="7 8">
    <name type="scientific">Moelleriella libera RCEF 2490</name>
    <dbReference type="NCBI Taxonomy" id="1081109"/>
    <lineage>
        <taxon>Eukaryota</taxon>
        <taxon>Fungi</taxon>
        <taxon>Dikarya</taxon>
        <taxon>Ascomycota</taxon>
        <taxon>Pezizomycotina</taxon>
        <taxon>Sordariomycetes</taxon>
        <taxon>Hypocreomycetidae</taxon>
        <taxon>Hypocreales</taxon>
        <taxon>Clavicipitaceae</taxon>
        <taxon>Moelleriella</taxon>
    </lineage>
</organism>
<dbReference type="Gene3D" id="3.30.70.250">
    <property type="entry name" value="Malonyl-CoA ACP transacylase, ACP-binding"/>
    <property type="match status" value="1"/>
</dbReference>
<dbReference type="Pfam" id="PF16073">
    <property type="entry name" value="SAT"/>
    <property type="match status" value="1"/>
</dbReference>